<feature type="signal peptide" evidence="1">
    <location>
        <begin position="1"/>
        <end position="19"/>
    </location>
</feature>
<dbReference type="AlphaFoldDB" id="A5JQJ0"/>
<evidence type="ECO:0000313" key="2">
    <source>
        <dbReference type="EMBL" id="ABQ50888.1"/>
    </source>
</evidence>
<feature type="chain" id="PRO_5002684041" evidence="1">
    <location>
        <begin position="20"/>
        <end position="42"/>
    </location>
</feature>
<gene>
    <name evidence="2" type="primary">IPS1</name>
</gene>
<dbReference type="EMBL" id="EF558902">
    <property type="protein sequence ID" value="ABQ50888.1"/>
    <property type="molecule type" value="mRNA"/>
</dbReference>
<organism evidence="2">
    <name type="scientific">Lolium multiflorum</name>
    <name type="common">Italian ryegrass</name>
    <name type="synonym">Lolium perenne subsp. multiflorum</name>
    <dbReference type="NCBI Taxonomy" id="4521"/>
    <lineage>
        <taxon>Eukaryota</taxon>
        <taxon>Viridiplantae</taxon>
        <taxon>Streptophyta</taxon>
        <taxon>Embryophyta</taxon>
        <taxon>Tracheophyta</taxon>
        <taxon>Spermatophyta</taxon>
        <taxon>Magnoliopsida</taxon>
        <taxon>Liliopsida</taxon>
        <taxon>Poales</taxon>
        <taxon>Poaceae</taxon>
        <taxon>BOP clade</taxon>
        <taxon>Pooideae</taxon>
        <taxon>Poodae</taxon>
        <taxon>Poeae</taxon>
        <taxon>Poeae Chloroplast Group 2 (Poeae type)</taxon>
        <taxon>Loliodinae</taxon>
        <taxon>Loliinae</taxon>
        <taxon>Lolium</taxon>
    </lineage>
</organism>
<reference evidence="2" key="2">
    <citation type="submission" date="2007-04" db="EMBL/GenBank/DDBJ databases">
        <authorList>
            <person name="Venkatachalam P."/>
            <person name="Jain A."/>
            <person name="Raghothama K.G."/>
        </authorList>
    </citation>
    <scope>NUCLEOTIDE SEQUENCE</scope>
</reference>
<proteinExistence type="evidence at transcript level"/>
<reference evidence="2" key="1">
    <citation type="submission" date="2007-04" db="EMBL/GenBank/DDBJ databases">
        <title>Identification and characterization of phosphate (Pi) starvation regulated genes in phosphorus hyperaccumulator Lolium multiflorum L.</title>
        <authorList>
            <person name="Venkatachalam P."/>
            <person name="Jain A."/>
            <person name="Sahi S.V."/>
            <person name="Raghothama K.G."/>
        </authorList>
    </citation>
    <scope>NUCLEOTIDE SEQUENCE</scope>
</reference>
<evidence type="ECO:0000256" key="1">
    <source>
        <dbReference type="SAM" id="SignalP"/>
    </source>
</evidence>
<protein>
    <submittedName>
        <fullName evidence="2">IPS1 riboregulator</fullName>
    </submittedName>
</protein>
<name>A5JQJ0_LOLMU</name>
<accession>A5JQJ0</accession>
<keyword evidence="1" id="KW-0732">Signal</keyword>
<sequence>MCDLGSSILCDLWIVCVLSFVSDNSLLPQRISTTVISSITQN</sequence>